<reference evidence="9 10" key="1">
    <citation type="submission" date="2018-08" db="EMBL/GenBank/DDBJ databases">
        <title>Henriciella mobilis sp. nov., isolated from seawater.</title>
        <authorList>
            <person name="Cheng H."/>
            <person name="Wu Y.-H."/>
            <person name="Xu X.-W."/>
            <person name="Guo L.-L."/>
        </authorList>
    </citation>
    <scope>NUCLEOTIDE SEQUENCE [LARGE SCALE GENOMIC DNA]</scope>
    <source>
        <strain evidence="9 10">JN25</strain>
    </source>
</reference>
<evidence type="ECO:0000256" key="3">
    <source>
        <dbReference type="ARBA" id="ARBA00023136"/>
    </source>
</evidence>
<dbReference type="AlphaFoldDB" id="A0A399RGA3"/>
<feature type="region of interest" description="Disordered" evidence="7">
    <location>
        <begin position="56"/>
        <end position="92"/>
    </location>
</feature>
<dbReference type="EMBL" id="QWFX01000006">
    <property type="protein sequence ID" value="RIJ30388.1"/>
    <property type="molecule type" value="Genomic_DNA"/>
</dbReference>
<evidence type="ECO:0000256" key="4">
    <source>
        <dbReference type="ARBA" id="ARBA00023139"/>
    </source>
</evidence>
<evidence type="ECO:0000256" key="5">
    <source>
        <dbReference type="ARBA" id="ARBA00023237"/>
    </source>
</evidence>
<keyword evidence="2 8" id="KW-0732">Signal</keyword>
<dbReference type="Proteomes" id="UP000266385">
    <property type="component" value="Unassembled WGS sequence"/>
</dbReference>
<evidence type="ECO:0008006" key="11">
    <source>
        <dbReference type="Google" id="ProtNLM"/>
    </source>
</evidence>
<comment type="caution">
    <text evidence="9">The sequence shown here is derived from an EMBL/GenBank/DDBJ whole genome shotgun (WGS) entry which is preliminary data.</text>
</comment>
<name>A0A399RGA3_9PROT</name>
<evidence type="ECO:0000256" key="2">
    <source>
        <dbReference type="ARBA" id="ARBA00022729"/>
    </source>
</evidence>
<proteinExistence type="predicted"/>
<keyword evidence="4" id="KW-0564">Palmitate</keyword>
<dbReference type="OrthoDB" id="7632589at2"/>
<accession>A0A399RGA3</accession>
<protein>
    <recommendedName>
        <fullName evidence="11">Argininosuccinate lyase</fullName>
    </recommendedName>
</protein>
<keyword evidence="5" id="KW-0998">Cell outer membrane</keyword>
<feature type="compositionally biased region" description="Acidic residues" evidence="7">
    <location>
        <begin position="79"/>
        <end position="92"/>
    </location>
</feature>
<keyword evidence="3" id="KW-0472">Membrane</keyword>
<feature type="signal peptide" evidence="8">
    <location>
        <begin position="1"/>
        <end position="20"/>
    </location>
</feature>
<evidence type="ECO:0000256" key="6">
    <source>
        <dbReference type="ARBA" id="ARBA00023288"/>
    </source>
</evidence>
<sequence length="92" mass="9610">MKRTPIKLTLALGAAALLTACGIRGDLQRPPPIFSDPPTEEAQTPVAAPVEFALAPEKPQDEAYYNSIGGETPKPDPTVDVDEGGLGEIEPG</sequence>
<feature type="chain" id="PRO_5017363965" description="Argininosuccinate lyase" evidence="8">
    <location>
        <begin position="21"/>
        <end position="92"/>
    </location>
</feature>
<keyword evidence="10" id="KW-1185">Reference proteome</keyword>
<feature type="region of interest" description="Disordered" evidence="7">
    <location>
        <begin position="27"/>
        <end position="46"/>
    </location>
</feature>
<keyword evidence="6" id="KW-0449">Lipoprotein</keyword>
<gene>
    <name evidence="9" type="ORF">D1223_07065</name>
</gene>
<evidence type="ECO:0000313" key="10">
    <source>
        <dbReference type="Proteomes" id="UP000266385"/>
    </source>
</evidence>
<dbReference type="NCBIfam" id="NF047847">
    <property type="entry name" value="SS_mature_LptM"/>
    <property type="match status" value="1"/>
</dbReference>
<dbReference type="InterPro" id="IPR032831">
    <property type="entry name" value="LptM_cons"/>
</dbReference>
<evidence type="ECO:0000256" key="8">
    <source>
        <dbReference type="SAM" id="SignalP"/>
    </source>
</evidence>
<dbReference type="PROSITE" id="PS51257">
    <property type="entry name" value="PROKAR_LIPOPROTEIN"/>
    <property type="match status" value="1"/>
</dbReference>
<comment type="subcellular location">
    <subcellularLocation>
        <location evidence="1">Cell outer membrane</location>
        <topology evidence="1">Lipid-anchor</topology>
    </subcellularLocation>
</comment>
<evidence type="ECO:0000256" key="7">
    <source>
        <dbReference type="SAM" id="MobiDB-lite"/>
    </source>
</evidence>
<organism evidence="9 10">
    <name type="scientific">Henriciella mobilis</name>
    <dbReference type="NCBI Taxonomy" id="2305467"/>
    <lineage>
        <taxon>Bacteria</taxon>
        <taxon>Pseudomonadati</taxon>
        <taxon>Pseudomonadota</taxon>
        <taxon>Alphaproteobacteria</taxon>
        <taxon>Hyphomonadales</taxon>
        <taxon>Hyphomonadaceae</taxon>
        <taxon>Henriciella</taxon>
    </lineage>
</organism>
<evidence type="ECO:0000313" key="9">
    <source>
        <dbReference type="EMBL" id="RIJ30388.1"/>
    </source>
</evidence>
<evidence type="ECO:0000256" key="1">
    <source>
        <dbReference type="ARBA" id="ARBA00004459"/>
    </source>
</evidence>
<dbReference type="RefSeq" id="WP_119375707.1">
    <property type="nucleotide sequence ID" value="NZ_QWFX01000006.1"/>
</dbReference>